<dbReference type="PIRSF" id="PIRSF000441">
    <property type="entry name" value="CysE"/>
    <property type="match status" value="1"/>
</dbReference>
<gene>
    <name evidence="12" type="primary">epsC</name>
    <name evidence="12" type="ORF">ACFSTE_12380</name>
</gene>
<dbReference type="InterPro" id="IPR018357">
    <property type="entry name" value="Hexapep_transf_CS"/>
</dbReference>
<dbReference type="CDD" id="cd03354">
    <property type="entry name" value="LbH_SAT"/>
    <property type="match status" value="1"/>
</dbReference>
<keyword evidence="7" id="KW-0677">Repeat</keyword>
<dbReference type="InterPro" id="IPR001451">
    <property type="entry name" value="Hexapep"/>
</dbReference>
<evidence type="ECO:0000256" key="5">
    <source>
        <dbReference type="ARBA" id="ARBA00022605"/>
    </source>
</evidence>
<evidence type="ECO:0000259" key="11">
    <source>
        <dbReference type="SMART" id="SM00971"/>
    </source>
</evidence>
<evidence type="ECO:0000313" key="12">
    <source>
        <dbReference type="EMBL" id="MFD2591626.1"/>
    </source>
</evidence>
<dbReference type="InterPro" id="IPR011004">
    <property type="entry name" value="Trimer_LpxA-like_sf"/>
</dbReference>
<evidence type="ECO:0000256" key="3">
    <source>
        <dbReference type="ARBA" id="ARBA00013266"/>
    </source>
</evidence>
<dbReference type="Gene3D" id="2.160.10.10">
    <property type="entry name" value="Hexapeptide repeat proteins"/>
    <property type="match status" value="1"/>
</dbReference>
<dbReference type="Gene3D" id="1.10.3130.10">
    <property type="entry name" value="serine acetyltransferase, domain 1"/>
    <property type="match status" value="1"/>
</dbReference>
<name>A0ABW5N8U0_9FLAO</name>
<dbReference type="InterPro" id="IPR053376">
    <property type="entry name" value="Serine_acetyltransferase"/>
</dbReference>
<dbReference type="Proteomes" id="UP001597459">
    <property type="component" value="Unassembled WGS sequence"/>
</dbReference>
<evidence type="ECO:0000256" key="7">
    <source>
        <dbReference type="ARBA" id="ARBA00022737"/>
    </source>
</evidence>
<dbReference type="InterPro" id="IPR005881">
    <property type="entry name" value="Ser_O-AcTrfase"/>
</dbReference>
<comment type="caution">
    <text evidence="12">The sequence shown here is derived from an EMBL/GenBank/DDBJ whole genome shotgun (WGS) entry which is preliminary data.</text>
</comment>
<accession>A0ABW5N8U0</accession>
<proteinExistence type="inferred from homology"/>
<dbReference type="SMART" id="SM00971">
    <property type="entry name" value="SATase_N"/>
    <property type="match status" value="1"/>
</dbReference>
<dbReference type="InterPro" id="IPR010493">
    <property type="entry name" value="Ser_AcTrfase_N"/>
</dbReference>
<dbReference type="EC" id="2.3.1.30" evidence="3 10"/>
<comment type="catalytic activity">
    <reaction evidence="9 10">
        <text>L-serine + acetyl-CoA = O-acetyl-L-serine + CoA</text>
        <dbReference type="Rhea" id="RHEA:24560"/>
        <dbReference type="ChEBI" id="CHEBI:33384"/>
        <dbReference type="ChEBI" id="CHEBI:57287"/>
        <dbReference type="ChEBI" id="CHEBI:57288"/>
        <dbReference type="ChEBI" id="CHEBI:58340"/>
        <dbReference type="EC" id="2.3.1.30"/>
    </reaction>
</comment>
<keyword evidence="8 10" id="KW-0012">Acyltransferase</keyword>
<dbReference type="NCBIfam" id="NF041874">
    <property type="entry name" value="EPS_EpsC"/>
    <property type="match status" value="1"/>
</dbReference>
<keyword evidence="13" id="KW-1185">Reference proteome</keyword>
<dbReference type="EMBL" id="JBHULX010000022">
    <property type="protein sequence ID" value="MFD2591626.1"/>
    <property type="molecule type" value="Genomic_DNA"/>
</dbReference>
<reference evidence="13" key="1">
    <citation type="journal article" date="2019" name="Int. J. Syst. Evol. Microbiol.">
        <title>The Global Catalogue of Microorganisms (GCM) 10K type strain sequencing project: providing services to taxonomists for standard genome sequencing and annotation.</title>
        <authorList>
            <consortium name="The Broad Institute Genomics Platform"/>
            <consortium name="The Broad Institute Genome Sequencing Center for Infectious Disease"/>
            <person name="Wu L."/>
            <person name="Ma J."/>
        </authorList>
    </citation>
    <scope>NUCLEOTIDE SEQUENCE [LARGE SCALE GENOMIC DNA]</scope>
    <source>
        <strain evidence="13">KCTC 42423</strain>
    </source>
</reference>
<dbReference type="InterPro" id="IPR045304">
    <property type="entry name" value="LbH_SAT"/>
</dbReference>
<evidence type="ECO:0000256" key="2">
    <source>
        <dbReference type="ARBA" id="ARBA00007274"/>
    </source>
</evidence>
<comment type="pathway">
    <text evidence="1">Amino-acid biosynthesis; L-cysteine biosynthesis; L-cysteine from L-serine: step 1/2.</text>
</comment>
<evidence type="ECO:0000256" key="4">
    <source>
        <dbReference type="ARBA" id="ARBA00018522"/>
    </source>
</evidence>
<evidence type="ECO:0000256" key="8">
    <source>
        <dbReference type="ARBA" id="ARBA00023315"/>
    </source>
</evidence>
<evidence type="ECO:0000313" key="13">
    <source>
        <dbReference type="Proteomes" id="UP001597459"/>
    </source>
</evidence>
<dbReference type="RefSeq" id="WP_378253341.1">
    <property type="nucleotide sequence ID" value="NZ_JBHSJV010000001.1"/>
</dbReference>
<keyword evidence="5" id="KW-0028">Amino-acid biosynthesis</keyword>
<dbReference type="InterPro" id="IPR042122">
    <property type="entry name" value="Ser_AcTrfase_N_sf"/>
</dbReference>
<dbReference type="Pfam" id="PF00132">
    <property type="entry name" value="Hexapep"/>
    <property type="match status" value="1"/>
</dbReference>
<keyword evidence="6 10" id="KW-0808">Transferase</keyword>
<evidence type="ECO:0000256" key="6">
    <source>
        <dbReference type="ARBA" id="ARBA00022679"/>
    </source>
</evidence>
<protein>
    <recommendedName>
        <fullName evidence="4 10">Serine acetyltransferase</fullName>
        <ecNumber evidence="3 10">2.3.1.30</ecNumber>
    </recommendedName>
</protein>
<dbReference type="Pfam" id="PF06426">
    <property type="entry name" value="SATase_N"/>
    <property type="match status" value="1"/>
</dbReference>
<dbReference type="PROSITE" id="PS00101">
    <property type="entry name" value="HEXAPEP_TRANSFERASES"/>
    <property type="match status" value="1"/>
</dbReference>
<evidence type="ECO:0000256" key="1">
    <source>
        <dbReference type="ARBA" id="ARBA00004876"/>
    </source>
</evidence>
<dbReference type="SUPFAM" id="SSF51161">
    <property type="entry name" value="Trimeric LpxA-like enzymes"/>
    <property type="match status" value="1"/>
</dbReference>
<evidence type="ECO:0000256" key="10">
    <source>
        <dbReference type="PIRNR" id="PIRNR000441"/>
    </source>
</evidence>
<evidence type="ECO:0000256" key="9">
    <source>
        <dbReference type="ARBA" id="ARBA00049486"/>
    </source>
</evidence>
<comment type="similarity">
    <text evidence="2 10">Belongs to the transferase hexapeptide repeat family.</text>
</comment>
<feature type="domain" description="Serine acetyltransferase N-terminal" evidence="11">
    <location>
        <begin position="3"/>
        <end position="106"/>
    </location>
</feature>
<sequence length="244" mass="27150">MDIWKTINEEIIAAEKKEPFITQLTNALPTEEGFWGVLTYILSDKLATSVFSQQTLATIITPILKDNDMIRLFITTDLKEYFKRDFACHTYLEILLFSRGFLATCMYRISRFLFTQNQPQTAKFFHSRIIELYTIDIHPNAQIGKGTIIDHGIGIVIGETAQVGDYCVIFHQVTLGSTGHENGDRHPKIKDHVVIGTGAVILGNIHIADHVNIAAGSVVLKNVPPHTTVAGIPAKPVGRSKKLL</sequence>
<dbReference type="PANTHER" id="PTHR42811">
    <property type="entry name" value="SERINE ACETYLTRANSFERASE"/>
    <property type="match status" value="1"/>
</dbReference>
<organism evidence="12 13">
    <name type="scientific">Aquimarina hainanensis</name>
    <dbReference type="NCBI Taxonomy" id="1578017"/>
    <lineage>
        <taxon>Bacteria</taxon>
        <taxon>Pseudomonadati</taxon>
        <taxon>Bacteroidota</taxon>
        <taxon>Flavobacteriia</taxon>
        <taxon>Flavobacteriales</taxon>
        <taxon>Flavobacteriaceae</taxon>
        <taxon>Aquimarina</taxon>
    </lineage>
</organism>